<reference evidence="2 5" key="2">
    <citation type="submission" date="2019-09" db="EMBL/GenBank/DDBJ databases">
        <title>Commensal-derived Metabolites Govern Vibrio cholerae Pathogenesis in Host.</title>
        <authorList>
            <person name="Yoon S.S."/>
            <person name="Yoon M.Y."/>
        </authorList>
    </citation>
    <scope>NUCLEOTIDE SEQUENCE [LARGE SCALE GENOMIC DNA]</scope>
    <source>
        <strain evidence="2 5">VIC01</strain>
    </source>
</reference>
<dbReference type="EMBL" id="CP043529">
    <property type="protein sequence ID" value="QEW38551.1"/>
    <property type="molecule type" value="Genomic_DNA"/>
</dbReference>
<dbReference type="Proteomes" id="UP000283713">
    <property type="component" value="Unassembled WGS sequence"/>
</dbReference>
<evidence type="ECO:0000313" key="4">
    <source>
        <dbReference type="Proteomes" id="UP000283713"/>
    </source>
</evidence>
<proteinExistence type="predicted"/>
<reference evidence="3 4" key="1">
    <citation type="submission" date="2018-08" db="EMBL/GenBank/DDBJ databases">
        <title>A genome reference for cultivated species of the human gut microbiota.</title>
        <authorList>
            <person name="Zou Y."/>
            <person name="Xue W."/>
            <person name="Luo G."/>
        </authorList>
    </citation>
    <scope>NUCLEOTIDE SEQUENCE [LARGE SCALE GENOMIC DNA]</scope>
    <source>
        <strain evidence="3 4">AM16-6</strain>
    </source>
</reference>
<organism evidence="3 4">
    <name type="scientific">Phocaeicola vulgatus</name>
    <name type="common">Bacteroides vulgatus</name>
    <dbReference type="NCBI Taxonomy" id="821"/>
    <lineage>
        <taxon>Bacteria</taxon>
        <taxon>Pseudomonadati</taxon>
        <taxon>Bacteroidota</taxon>
        <taxon>Bacteroidia</taxon>
        <taxon>Bacteroidales</taxon>
        <taxon>Bacteroidaceae</taxon>
        <taxon>Phocaeicola</taxon>
    </lineage>
</organism>
<gene>
    <name evidence="3" type="ORF">DW193_02785</name>
    <name evidence="2" type="ORF">VIC01_04195</name>
</gene>
<sequence length="110" mass="13005">MDEKQRNISQLERVVSSLEYHLEKYKESKCKSKNGRLQKDRKHALDDMFTHAKYMKAELEQVYPIISDGSPSYIQFEDFGKYAESDVPDYIKTLKNYIEKLKQDTSESVE</sequence>
<dbReference type="AlphaFoldDB" id="A0A414Y8C7"/>
<dbReference type="Proteomes" id="UP000326091">
    <property type="component" value="Chromosome"/>
</dbReference>
<evidence type="ECO:0000313" key="3">
    <source>
        <dbReference type="EMBL" id="RHH82395.1"/>
    </source>
</evidence>
<evidence type="ECO:0000313" key="5">
    <source>
        <dbReference type="Proteomes" id="UP000326091"/>
    </source>
</evidence>
<dbReference type="EMBL" id="QRKA01000003">
    <property type="protein sequence ID" value="RHH82395.1"/>
    <property type="molecule type" value="Genomic_DNA"/>
</dbReference>
<dbReference type="RefSeq" id="WP_008657031.1">
    <property type="nucleotide sequence ID" value="NZ_CP043529.1"/>
</dbReference>
<name>A0A414Y8C7_PHOVU</name>
<evidence type="ECO:0000256" key="1">
    <source>
        <dbReference type="SAM" id="Coils"/>
    </source>
</evidence>
<keyword evidence="1" id="KW-0175">Coiled coil</keyword>
<feature type="coiled-coil region" evidence="1">
    <location>
        <begin position="1"/>
        <end position="28"/>
    </location>
</feature>
<protein>
    <submittedName>
        <fullName evidence="3">Uncharacterized protein</fullName>
    </submittedName>
</protein>
<accession>A0A414Y8C7</accession>
<evidence type="ECO:0000313" key="2">
    <source>
        <dbReference type="EMBL" id="QEW38551.1"/>
    </source>
</evidence>